<evidence type="ECO:0000313" key="2">
    <source>
        <dbReference type="EMBL" id="GMA35419.1"/>
    </source>
</evidence>
<organism evidence="2 3">
    <name type="scientific">Demequina litorisediminis</name>
    <dbReference type="NCBI Taxonomy" id="1849022"/>
    <lineage>
        <taxon>Bacteria</taxon>
        <taxon>Bacillati</taxon>
        <taxon>Actinomycetota</taxon>
        <taxon>Actinomycetes</taxon>
        <taxon>Micrococcales</taxon>
        <taxon>Demequinaceae</taxon>
        <taxon>Demequina</taxon>
    </lineage>
</organism>
<reference evidence="3" key="1">
    <citation type="journal article" date="2019" name="Int. J. Syst. Evol. Microbiol.">
        <title>The Global Catalogue of Microorganisms (GCM) 10K type strain sequencing project: providing services to taxonomists for standard genome sequencing and annotation.</title>
        <authorList>
            <consortium name="The Broad Institute Genomics Platform"/>
            <consortium name="The Broad Institute Genome Sequencing Center for Infectious Disease"/>
            <person name="Wu L."/>
            <person name="Ma J."/>
        </authorList>
    </citation>
    <scope>NUCLEOTIDE SEQUENCE [LARGE SCALE GENOMIC DNA]</scope>
    <source>
        <strain evidence="3">NBRC 112299</strain>
    </source>
</reference>
<evidence type="ECO:0000313" key="3">
    <source>
        <dbReference type="Proteomes" id="UP001157125"/>
    </source>
</evidence>
<name>A0ABQ6ICJ7_9MICO</name>
<protein>
    <submittedName>
        <fullName evidence="2">Uncharacterized protein</fullName>
    </submittedName>
</protein>
<sequence>MPVVGRQRKVLARQDVVAGIGDRDPQGTLAHHHAHEESRAVREGDELRPPAGADGVPGLDHALGLEVLDDGGDRRGRQPGGLCQLHLGEGAELADHVHDAFGVGAAQRGLRTGAITRRRHAWIVASGGRAAVVPLSLQKEPKRERLGG</sequence>
<feature type="compositionally biased region" description="Basic and acidic residues" evidence="1">
    <location>
        <begin position="34"/>
        <end position="48"/>
    </location>
</feature>
<evidence type="ECO:0000256" key="1">
    <source>
        <dbReference type="SAM" id="MobiDB-lite"/>
    </source>
</evidence>
<comment type="caution">
    <text evidence="2">The sequence shown here is derived from an EMBL/GenBank/DDBJ whole genome shotgun (WGS) entry which is preliminary data.</text>
</comment>
<keyword evidence="3" id="KW-1185">Reference proteome</keyword>
<proteinExistence type="predicted"/>
<accession>A0ABQ6ICJ7</accession>
<dbReference type="Proteomes" id="UP001157125">
    <property type="component" value="Unassembled WGS sequence"/>
</dbReference>
<dbReference type="EMBL" id="BSUN01000001">
    <property type="protein sequence ID" value="GMA35419.1"/>
    <property type="molecule type" value="Genomic_DNA"/>
</dbReference>
<feature type="region of interest" description="Disordered" evidence="1">
    <location>
        <begin position="19"/>
        <end position="60"/>
    </location>
</feature>
<gene>
    <name evidence="2" type="ORF">GCM10025876_16230</name>
</gene>